<proteinExistence type="inferred from homology"/>
<evidence type="ECO:0000256" key="2">
    <source>
        <dbReference type="ARBA" id="ARBA00009943"/>
    </source>
</evidence>
<keyword evidence="6 16" id="KW-0808">Transferase</keyword>
<dbReference type="InterPro" id="IPR050644">
    <property type="entry name" value="PG_Glycine_Bridge_Synth"/>
</dbReference>
<evidence type="ECO:0000256" key="14">
    <source>
        <dbReference type="SAM" id="Coils"/>
    </source>
</evidence>
<evidence type="ECO:0000256" key="8">
    <source>
        <dbReference type="ARBA" id="ARBA00022984"/>
    </source>
</evidence>
<evidence type="ECO:0000313" key="18">
    <source>
        <dbReference type="Proteomes" id="UP000595942"/>
    </source>
</evidence>
<evidence type="ECO:0000256" key="13">
    <source>
        <dbReference type="ARBA" id="ARBA00047483"/>
    </source>
</evidence>
<evidence type="ECO:0000313" key="16">
    <source>
        <dbReference type="EMBL" id="RZH99708.1"/>
    </source>
</evidence>
<dbReference type="OrthoDB" id="2173585at2"/>
<dbReference type="AlphaFoldDB" id="A0A143PDJ1"/>
<dbReference type="GO" id="GO:0000166">
    <property type="term" value="F:nucleotide binding"/>
    <property type="evidence" value="ECO:0007669"/>
    <property type="project" value="InterPro"/>
</dbReference>
<dbReference type="GO" id="GO:0008360">
    <property type="term" value="P:regulation of cell shape"/>
    <property type="evidence" value="ECO:0007669"/>
    <property type="project" value="UniProtKB-KW"/>
</dbReference>
<dbReference type="SUPFAM" id="SSF46589">
    <property type="entry name" value="tRNA-binding arm"/>
    <property type="match status" value="1"/>
</dbReference>
<dbReference type="PANTHER" id="PTHR36174">
    <property type="entry name" value="LIPID II:GLYCINE GLYCYLTRANSFERASE"/>
    <property type="match status" value="1"/>
</dbReference>
<evidence type="ECO:0000256" key="9">
    <source>
        <dbReference type="ARBA" id="ARBA00023315"/>
    </source>
</evidence>
<evidence type="ECO:0000256" key="11">
    <source>
        <dbReference type="ARBA" id="ARBA00030706"/>
    </source>
</evidence>
<dbReference type="SUPFAM" id="SSF55729">
    <property type="entry name" value="Acyl-CoA N-acyltransferases (Nat)"/>
    <property type="match status" value="2"/>
</dbReference>
<keyword evidence="5" id="KW-0963">Cytoplasm</keyword>
<dbReference type="GeneID" id="93726077"/>
<dbReference type="InterPro" id="IPR016181">
    <property type="entry name" value="Acyl_CoA_acyltransferase"/>
</dbReference>
<keyword evidence="9 16" id="KW-0012">Acyltransferase</keyword>
<evidence type="ECO:0000256" key="12">
    <source>
        <dbReference type="ARBA" id="ARBA00032233"/>
    </source>
</evidence>
<keyword evidence="18" id="KW-1185">Reference proteome</keyword>
<sequence length="417" mass="49593">MYFTTLTTEEFEQFTKENFSHYTQSSRHHQYRNINQKDSHLVGVKDSSDNVIAACLLTEARCLRFFKYFYTHRGPVMDYNNISLVKYFFASLTKYLKKQKCVYVLVDPYLLESIRETDGEIIEQYDNQLLIKELAKLGYIHQGYSVGYSQMSQIRWLSVLDLKDKTETQILNEMDYQTRRNIKKTYEMGVQVRTLSIDETPVFFELFRMAEEKHGFKFRELDYFKQMQKTYGNHAFLKLAFVDLHNYLNKLNEKQTELVLELNKINSKLMENPNSKKTKSKLNQLKQQAESNNRKINETKDLISTKGNTLNLAAALYLYNEHEVYYLSSGSNPEYNQFMGAYRLQWEMIKFAKKNKIDRYNFYGITGDFSENAEDYGVQRFKEGFNAHVEEYIGDFVKPVHPLIYKLYRFTEKVRNK</sequence>
<dbReference type="Pfam" id="PF02388">
    <property type="entry name" value="FemAB"/>
    <property type="match status" value="1"/>
</dbReference>
<accession>A0A143PDJ1</accession>
<protein>
    <recommendedName>
        <fullName evidence="4">Aminoacyltransferase FemA</fullName>
        <ecNumber evidence="3">2.3.2.17</ecNumber>
    </recommendedName>
    <alternativeName>
        <fullName evidence="12">Factor essential for expression of methicillin resistance A</fullName>
    </alternativeName>
    <alternativeName>
        <fullName evidence="11">N-acetylmuramoyl-L-alanyl-D-glutamyl-L-lysyl-(N6-glycyl)-D-alanyl-D-alanine-diphosphoundecaprenyl-N-acetylglucosamine:glycine glycyltransferase</fullName>
    </alternativeName>
</protein>
<dbReference type="InterPro" id="IPR010978">
    <property type="entry name" value="tRNA-bd_arm"/>
</dbReference>
<evidence type="ECO:0000256" key="5">
    <source>
        <dbReference type="ARBA" id="ARBA00022490"/>
    </source>
</evidence>
<evidence type="ECO:0000256" key="10">
    <source>
        <dbReference type="ARBA" id="ARBA00023316"/>
    </source>
</evidence>
<keyword evidence="7" id="KW-0133">Cell shape</keyword>
<dbReference type="EMBL" id="CP068073">
    <property type="protein sequence ID" value="QQS83924.1"/>
    <property type="molecule type" value="Genomic_DNA"/>
</dbReference>
<keyword evidence="10" id="KW-0961">Cell wall biogenesis/degradation</keyword>
<evidence type="ECO:0000256" key="7">
    <source>
        <dbReference type="ARBA" id="ARBA00022960"/>
    </source>
</evidence>
<dbReference type="Gene3D" id="3.40.630.30">
    <property type="match status" value="2"/>
</dbReference>
<dbReference type="GO" id="GO:0009252">
    <property type="term" value="P:peptidoglycan biosynthetic process"/>
    <property type="evidence" value="ECO:0007669"/>
    <property type="project" value="UniProtKB-KW"/>
</dbReference>
<dbReference type="PROSITE" id="PS51191">
    <property type="entry name" value="FEMABX"/>
    <property type="match status" value="1"/>
</dbReference>
<comment type="catalytic activity">
    <reaction evidence="13">
        <text>beta-D-GlcNAc-(1-&gt;4)-Mur2Ac(oyl-L-Ala-D-isoglutaminyl-L-Lys-(N(6)-Gly)-D-Ala-D-Ala)-di-trans,octa-cis-undecaprenyl diphosphate + 2 glycyl-tRNA(Gly) = MurNAc-L-Ala-D-isoglutaminyl-L-Lys-(N(6)-tri-Gly)-D-Ala-D-Ala-diphospho-di-trans,octa-cis-undecaprenyl-GlcNAc + 2 tRNA(Gly) + 2 H(+)</text>
        <dbReference type="Rhea" id="RHEA:30439"/>
        <dbReference type="Rhea" id="RHEA-COMP:9664"/>
        <dbReference type="Rhea" id="RHEA-COMP:9683"/>
        <dbReference type="ChEBI" id="CHEBI:15378"/>
        <dbReference type="ChEBI" id="CHEBI:62234"/>
        <dbReference type="ChEBI" id="CHEBI:62235"/>
        <dbReference type="ChEBI" id="CHEBI:78442"/>
        <dbReference type="ChEBI" id="CHEBI:78522"/>
        <dbReference type="EC" id="2.3.2.17"/>
    </reaction>
</comment>
<dbReference type="Gene3D" id="1.20.58.90">
    <property type="match status" value="1"/>
</dbReference>
<evidence type="ECO:0000256" key="4">
    <source>
        <dbReference type="ARBA" id="ARBA00016236"/>
    </source>
</evidence>
<comment type="similarity">
    <text evidence="2">Belongs to the FemABX family.</text>
</comment>
<evidence type="ECO:0000256" key="3">
    <source>
        <dbReference type="ARBA" id="ARBA00012466"/>
    </source>
</evidence>
<dbReference type="KEGG" id="scv:A4G25_11970"/>
<dbReference type="PANTHER" id="PTHR36174:SF2">
    <property type="entry name" value="AMINOACYLTRANSFERASE FEMA"/>
    <property type="match status" value="1"/>
</dbReference>
<reference evidence="16 17" key="1">
    <citation type="submission" date="2018-11" db="EMBL/GenBank/DDBJ databases">
        <title>Genomic profiling of Staphylococcus species from a Poultry farm system in KwaZulu-Natal, South Africa.</title>
        <authorList>
            <person name="Amoako D.G."/>
            <person name="Somboro A.M."/>
            <person name="Abia A.L.K."/>
            <person name="Bester L.A."/>
            <person name="Essack S.Y."/>
        </authorList>
    </citation>
    <scope>NUCLEOTIDE SEQUENCE [LARGE SCALE GENOMIC DNA]</scope>
    <source>
        <strain evidence="16 17">SA11</strain>
    </source>
</reference>
<dbReference type="Proteomes" id="UP000595942">
    <property type="component" value="Chromosome"/>
</dbReference>
<dbReference type="GO" id="GO:0016755">
    <property type="term" value="F:aminoacyltransferase activity"/>
    <property type="evidence" value="ECO:0007669"/>
    <property type="project" value="InterPro"/>
</dbReference>
<organism evidence="16 17">
    <name type="scientific">Staphylococcus condimenti</name>
    <dbReference type="NCBI Taxonomy" id="70255"/>
    <lineage>
        <taxon>Bacteria</taxon>
        <taxon>Bacillati</taxon>
        <taxon>Bacillota</taxon>
        <taxon>Bacilli</taxon>
        <taxon>Bacillales</taxon>
        <taxon>Staphylococcaceae</taxon>
        <taxon>Staphylococcus</taxon>
    </lineage>
</organism>
<feature type="coiled-coil region" evidence="14">
    <location>
        <begin position="248"/>
        <end position="302"/>
    </location>
</feature>
<dbReference type="InterPro" id="IPR003447">
    <property type="entry name" value="FEMABX"/>
</dbReference>
<evidence type="ECO:0000256" key="6">
    <source>
        <dbReference type="ARBA" id="ARBA00022679"/>
    </source>
</evidence>
<dbReference type="EMBL" id="RQTE01000447">
    <property type="protein sequence ID" value="RZH99708.1"/>
    <property type="molecule type" value="Genomic_DNA"/>
</dbReference>
<dbReference type="GO" id="GO:0071555">
    <property type="term" value="P:cell wall organization"/>
    <property type="evidence" value="ECO:0007669"/>
    <property type="project" value="UniProtKB-KW"/>
</dbReference>
<dbReference type="GO" id="GO:0005737">
    <property type="term" value="C:cytoplasm"/>
    <property type="evidence" value="ECO:0007669"/>
    <property type="project" value="UniProtKB-SubCell"/>
</dbReference>
<keyword evidence="8" id="KW-0573">Peptidoglycan synthesis</keyword>
<reference evidence="15 18" key="2">
    <citation type="submission" date="2021-01" db="EMBL/GenBank/DDBJ databases">
        <title>FDA dAtabase for Regulatory Grade micrObial Sequences (FDA-ARGOS): Supporting development and validation of Infectious Disease Dx tests.</title>
        <authorList>
            <person name="Sproer C."/>
            <person name="Gronow S."/>
            <person name="Severitt S."/>
            <person name="Schroder I."/>
            <person name="Tallon L."/>
            <person name="Sadzewicz L."/>
            <person name="Zhao X."/>
            <person name="Boylan J."/>
            <person name="Ott S."/>
            <person name="Bowen H."/>
            <person name="Vavikolanu K."/>
            <person name="Mehta A."/>
            <person name="Aluvathingal J."/>
            <person name="Nadendla S."/>
            <person name="Lowell S."/>
            <person name="Myers T."/>
            <person name="Yan Y."/>
            <person name="Sichtig H."/>
        </authorList>
    </citation>
    <scope>NUCLEOTIDE SEQUENCE [LARGE SCALE GENOMIC DNA]</scope>
    <source>
        <strain evidence="15 18">FDAARGOS_1148</strain>
    </source>
</reference>
<dbReference type="Proteomes" id="UP000293854">
    <property type="component" value="Unassembled WGS sequence"/>
</dbReference>
<keyword evidence="14" id="KW-0175">Coiled coil</keyword>
<evidence type="ECO:0000313" key="15">
    <source>
        <dbReference type="EMBL" id="QQS83924.1"/>
    </source>
</evidence>
<name>A0A143PDJ1_9STAP</name>
<comment type="subcellular location">
    <subcellularLocation>
        <location evidence="1">Cytoplasm</location>
    </subcellularLocation>
</comment>
<dbReference type="RefSeq" id="WP_047132321.1">
    <property type="nucleotide sequence ID" value="NZ_CP015114.1"/>
</dbReference>
<dbReference type="EC" id="2.3.2.17" evidence="3"/>
<gene>
    <name evidence="16" type="ORF">EIG99_13480</name>
    <name evidence="15" type="ORF">I6J05_06495</name>
</gene>
<evidence type="ECO:0000313" key="17">
    <source>
        <dbReference type="Proteomes" id="UP000293854"/>
    </source>
</evidence>
<evidence type="ECO:0000256" key="1">
    <source>
        <dbReference type="ARBA" id="ARBA00004496"/>
    </source>
</evidence>